<dbReference type="Proteomes" id="UP000019494">
    <property type="component" value="Unassembled WGS sequence"/>
</dbReference>
<dbReference type="PANTHER" id="PTHR23534:SF1">
    <property type="entry name" value="MAJOR FACILITATOR SUPERFAMILY PROTEIN"/>
    <property type="match status" value="1"/>
</dbReference>
<evidence type="ECO:0000256" key="1">
    <source>
        <dbReference type="ARBA" id="ARBA00004651"/>
    </source>
</evidence>
<reference evidence="8" key="1">
    <citation type="submission" date="2013-08" db="EMBL/GenBank/DDBJ databases">
        <title>Intrasporangium oryzae NRRL B-24470.</title>
        <authorList>
            <person name="Liu H."/>
            <person name="Wang G."/>
        </authorList>
    </citation>
    <scope>NUCLEOTIDE SEQUENCE [LARGE SCALE GENOMIC DNA]</scope>
    <source>
        <strain evidence="8">Q5-1</strain>
    </source>
</reference>
<dbReference type="GO" id="GO:0005886">
    <property type="term" value="C:plasma membrane"/>
    <property type="evidence" value="ECO:0007669"/>
    <property type="project" value="UniProtKB-SubCell"/>
</dbReference>
<feature type="transmembrane region" description="Helical" evidence="5">
    <location>
        <begin position="272"/>
        <end position="297"/>
    </location>
</feature>
<dbReference type="GO" id="GO:0022857">
    <property type="term" value="F:transmembrane transporter activity"/>
    <property type="evidence" value="ECO:0007669"/>
    <property type="project" value="InterPro"/>
</dbReference>
<gene>
    <name evidence="7" type="ORF">N864_04755</name>
</gene>
<feature type="transmembrane region" description="Helical" evidence="5">
    <location>
        <begin position="393"/>
        <end position="414"/>
    </location>
</feature>
<dbReference type="Pfam" id="PF00083">
    <property type="entry name" value="Sugar_tr"/>
    <property type="match status" value="1"/>
</dbReference>
<keyword evidence="3 5" id="KW-1133">Transmembrane helix</keyword>
<feature type="transmembrane region" description="Helical" evidence="5">
    <location>
        <begin position="238"/>
        <end position="260"/>
    </location>
</feature>
<dbReference type="Pfam" id="PF07690">
    <property type="entry name" value="MFS_1"/>
    <property type="match status" value="1"/>
</dbReference>
<feature type="transmembrane region" description="Helical" evidence="5">
    <location>
        <begin position="116"/>
        <end position="136"/>
    </location>
</feature>
<dbReference type="SUPFAM" id="SSF103473">
    <property type="entry name" value="MFS general substrate transporter"/>
    <property type="match status" value="1"/>
</dbReference>
<organism evidence="7 8">
    <name type="scientific">Intrasporangium chromatireducens Q5-1</name>
    <dbReference type="NCBI Taxonomy" id="584657"/>
    <lineage>
        <taxon>Bacteria</taxon>
        <taxon>Bacillati</taxon>
        <taxon>Actinomycetota</taxon>
        <taxon>Actinomycetes</taxon>
        <taxon>Micrococcales</taxon>
        <taxon>Intrasporangiaceae</taxon>
        <taxon>Intrasporangium</taxon>
    </lineage>
</organism>
<dbReference type="InterPro" id="IPR036259">
    <property type="entry name" value="MFS_trans_sf"/>
</dbReference>
<dbReference type="InterPro" id="IPR020846">
    <property type="entry name" value="MFS_dom"/>
</dbReference>
<evidence type="ECO:0000256" key="3">
    <source>
        <dbReference type="ARBA" id="ARBA00022989"/>
    </source>
</evidence>
<name>W9GNK9_9MICO</name>
<evidence type="ECO:0000256" key="5">
    <source>
        <dbReference type="SAM" id="Phobius"/>
    </source>
</evidence>
<feature type="transmembrane region" description="Helical" evidence="5">
    <location>
        <begin position="90"/>
        <end position="110"/>
    </location>
</feature>
<evidence type="ECO:0000256" key="4">
    <source>
        <dbReference type="ARBA" id="ARBA00023136"/>
    </source>
</evidence>
<feature type="transmembrane region" description="Helical" evidence="5">
    <location>
        <begin position="148"/>
        <end position="168"/>
    </location>
</feature>
<keyword evidence="8" id="KW-1185">Reference proteome</keyword>
<comment type="subcellular location">
    <subcellularLocation>
        <location evidence="1">Cell membrane</location>
        <topology evidence="1">Multi-pass membrane protein</topology>
    </subcellularLocation>
</comment>
<keyword evidence="4 5" id="KW-0472">Membrane</keyword>
<comment type="caution">
    <text evidence="7">The sequence shown here is derived from an EMBL/GenBank/DDBJ whole genome shotgun (WGS) entry which is preliminary data.</text>
</comment>
<feature type="domain" description="Major facilitator superfamily (MFS) profile" evidence="6">
    <location>
        <begin position="23"/>
        <end position="418"/>
    </location>
</feature>
<feature type="transmembrane region" description="Helical" evidence="5">
    <location>
        <begin position="26"/>
        <end position="49"/>
    </location>
</feature>
<feature type="transmembrane region" description="Helical" evidence="5">
    <location>
        <begin position="304"/>
        <end position="323"/>
    </location>
</feature>
<evidence type="ECO:0000259" key="6">
    <source>
        <dbReference type="PROSITE" id="PS50850"/>
    </source>
</evidence>
<protein>
    <submittedName>
        <fullName evidence="7">MFS transporter</fullName>
    </submittedName>
</protein>
<sequence length="422" mass="42577">MESPDTITAVTTGEEAARVHQRTLTVVILSQILGGAGLAAGISVGALLAQDMLGSDALSGVPTGLFTLGSALAAFLVGRSTQRFGRRVGLAYGFIAGGLGAAGVVAAAVLDNVPLLFLALFIYGSGTATNLQARYAGTDLAPANKRGFGTSMAMVATTIGAVAGPNLIDPMGAFADSVGVPTLAGPFILAAVAYGAAGLVLFMLLRPDPYLLARRIATETAAKEPNGSANRAVPKVGIGAYVGATVMVLTQIVMIAIMTMTPIHMRAHHHEMAAVGLVIGMHIGAMWLPSLFTGILVDKLGRTPMVIASGVTLLLAGVLAATAPGDSLGLLILALVLLGLGWNFGLVSGTALVVDATVPQNRPRTQGTIDVLIALAGAGGGAMSGMVMSATSYQALSLGGGILALLLIPVLLWARARRAVTA</sequence>
<dbReference type="EMBL" id="AWQS01000110">
    <property type="protein sequence ID" value="EWT05474.1"/>
    <property type="molecule type" value="Genomic_DNA"/>
</dbReference>
<feature type="transmembrane region" description="Helical" evidence="5">
    <location>
        <begin position="367"/>
        <end position="387"/>
    </location>
</feature>
<evidence type="ECO:0000256" key="2">
    <source>
        <dbReference type="ARBA" id="ARBA00022692"/>
    </source>
</evidence>
<evidence type="ECO:0000313" key="7">
    <source>
        <dbReference type="EMBL" id="EWT05474.1"/>
    </source>
</evidence>
<evidence type="ECO:0000313" key="8">
    <source>
        <dbReference type="Proteomes" id="UP000019494"/>
    </source>
</evidence>
<feature type="transmembrane region" description="Helical" evidence="5">
    <location>
        <begin position="329"/>
        <end position="355"/>
    </location>
</feature>
<dbReference type="PATRIC" id="fig|584657.3.peg.2643"/>
<dbReference type="InterPro" id="IPR005828">
    <property type="entry name" value="MFS_sugar_transport-like"/>
</dbReference>
<dbReference type="InterPro" id="IPR011701">
    <property type="entry name" value="MFS"/>
</dbReference>
<dbReference type="PANTHER" id="PTHR23534">
    <property type="entry name" value="MFS PERMEASE"/>
    <property type="match status" value="1"/>
</dbReference>
<proteinExistence type="predicted"/>
<dbReference type="AlphaFoldDB" id="W9GNK9"/>
<feature type="transmembrane region" description="Helical" evidence="5">
    <location>
        <begin position="61"/>
        <end position="78"/>
    </location>
</feature>
<dbReference type="PROSITE" id="PS50850">
    <property type="entry name" value="MFS"/>
    <property type="match status" value="1"/>
</dbReference>
<feature type="transmembrane region" description="Helical" evidence="5">
    <location>
        <begin position="183"/>
        <end position="205"/>
    </location>
</feature>
<accession>W9GNK9</accession>
<dbReference type="Gene3D" id="1.20.1250.20">
    <property type="entry name" value="MFS general substrate transporter like domains"/>
    <property type="match status" value="2"/>
</dbReference>
<keyword evidence="2 5" id="KW-0812">Transmembrane</keyword>